<accession>A0A9W4DQD7</accession>
<proteinExistence type="predicted"/>
<sequence>MVLPIKRKHFSTIFHCNDKVSFNHVVI</sequence>
<gene>
    <name evidence="1" type="ORF">SCOCK_1260003</name>
</gene>
<comment type="caution">
    <text evidence="1">The sequence shown here is derived from an EMBL/GenBank/DDBJ whole genome shotgun (WGS) entry which is preliminary data.</text>
</comment>
<dbReference type="Proteomes" id="UP001152519">
    <property type="component" value="Unassembled WGS sequence"/>
</dbReference>
<dbReference type="EMBL" id="CAJSLV010000031">
    <property type="protein sequence ID" value="CAG6391596.1"/>
    <property type="molecule type" value="Genomic_DNA"/>
</dbReference>
<name>A0A9W4DQD7_9ACTN</name>
<evidence type="ECO:0000313" key="2">
    <source>
        <dbReference type="Proteomes" id="UP001152519"/>
    </source>
</evidence>
<evidence type="ECO:0000313" key="1">
    <source>
        <dbReference type="EMBL" id="CAG6391596.1"/>
    </source>
</evidence>
<organism evidence="1 2">
    <name type="scientific">Actinacidiphila cocklensis</name>
    <dbReference type="NCBI Taxonomy" id="887465"/>
    <lineage>
        <taxon>Bacteria</taxon>
        <taxon>Bacillati</taxon>
        <taxon>Actinomycetota</taxon>
        <taxon>Actinomycetes</taxon>
        <taxon>Kitasatosporales</taxon>
        <taxon>Streptomycetaceae</taxon>
        <taxon>Actinacidiphila</taxon>
    </lineage>
</organism>
<reference evidence="1" key="1">
    <citation type="submission" date="2021-05" db="EMBL/GenBank/DDBJ databases">
        <authorList>
            <person name="Arsene-Ploetze F."/>
        </authorList>
    </citation>
    <scope>NUCLEOTIDE SEQUENCE</scope>
    <source>
        <strain evidence="1">DSM 42138</strain>
    </source>
</reference>
<keyword evidence="2" id="KW-1185">Reference proteome</keyword>
<dbReference type="AlphaFoldDB" id="A0A9W4DQD7"/>
<protein>
    <submittedName>
        <fullName evidence="1">Uncharacterized protein</fullName>
    </submittedName>
</protein>